<dbReference type="Proteomes" id="UP000580654">
    <property type="component" value="Unassembled WGS sequence"/>
</dbReference>
<proteinExistence type="inferred from homology"/>
<dbReference type="InterPro" id="IPR017871">
    <property type="entry name" value="ABC_transporter-like_CS"/>
</dbReference>
<dbReference type="CDD" id="cd03230">
    <property type="entry name" value="ABC_DR_subfamily_A"/>
    <property type="match status" value="1"/>
</dbReference>
<dbReference type="InterPro" id="IPR003593">
    <property type="entry name" value="AAA+_ATPase"/>
</dbReference>
<comment type="caution">
    <text evidence="7">The sequence shown here is derived from an EMBL/GenBank/DDBJ whole genome shotgun (WGS) entry which is preliminary data.</text>
</comment>
<reference evidence="7 8" key="1">
    <citation type="submission" date="2020-08" db="EMBL/GenBank/DDBJ databases">
        <title>Genomic Encyclopedia of Type Strains, Phase IV (KMG-IV): sequencing the most valuable type-strain genomes for metagenomic binning, comparative biology and taxonomic classification.</title>
        <authorList>
            <person name="Goeker M."/>
        </authorList>
    </citation>
    <scope>NUCLEOTIDE SEQUENCE [LARGE SCALE GENOMIC DNA]</scope>
    <source>
        <strain evidence="7 8">DSM 25622</strain>
    </source>
</reference>
<gene>
    <name evidence="7" type="ORF">FHS87_000303</name>
</gene>
<dbReference type="PROSITE" id="PS50893">
    <property type="entry name" value="ABC_TRANSPORTER_2"/>
    <property type="match status" value="1"/>
</dbReference>
<accession>A0A840YCQ2</accession>
<evidence type="ECO:0000313" key="7">
    <source>
        <dbReference type="EMBL" id="MBB5692292.1"/>
    </source>
</evidence>
<dbReference type="EMBL" id="JACIJD010000001">
    <property type="protein sequence ID" value="MBB5692292.1"/>
    <property type="molecule type" value="Genomic_DNA"/>
</dbReference>
<dbReference type="RefSeq" id="WP_184513080.1">
    <property type="nucleotide sequence ID" value="NZ_JACIJD010000001.1"/>
</dbReference>
<evidence type="ECO:0000256" key="5">
    <source>
        <dbReference type="ARBA" id="ARBA00022840"/>
    </source>
</evidence>
<dbReference type="GO" id="GO:0016887">
    <property type="term" value="F:ATP hydrolysis activity"/>
    <property type="evidence" value="ECO:0007669"/>
    <property type="project" value="InterPro"/>
</dbReference>
<dbReference type="GO" id="GO:0005524">
    <property type="term" value="F:ATP binding"/>
    <property type="evidence" value="ECO:0007669"/>
    <property type="project" value="UniProtKB-KW"/>
</dbReference>
<keyword evidence="5 7" id="KW-0067">ATP-binding</keyword>
<name>A0A840YCQ2_9PROT</name>
<keyword evidence="3" id="KW-0536">Nodulation</keyword>
<keyword evidence="4" id="KW-0547">Nucleotide-binding</keyword>
<dbReference type="InterPro" id="IPR027417">
    <property type="entry name" value="P-loop_NTPase"/>
</dbReference>
<dbReference type="PANTHER" id="PTHR42711">
    <property type="entry name" value="ABC TRANSPORTER ATP-BINDING PROTEIN"/>
    <property type="match status" value="1"/>
</dbReference>
<dbReference type="PANTHER" id="PTHR42711:SF5">
    <property type="entry name" value="ABC TRANSPORTER ATP-BINDING PROTEIN NATA"/>
    <property type="match status" value="1"/>
</dbReference>
<dbReference type="SUPFAM" id="SSF52540">
    <property type="entry name" value="P-loop containing nucleoside triphosphate hydrolases"/>
    <property type="match status" value="1"/>
</dbReference>
<evidence type="ECO:0000256" key="2">
    <source>
        <dbReference type="ARBA" id="ARBA00022448"/>
    </source>
</evidence>
<organism evidence="7 8">
    <name type="scientific">Muricoccus pecuniae</name>
    <dbReference type="NCBI Taxonomy" id="693023"/>
    <lineage>
        <taxon>Bacteria</taxon>
        <taxon>Pseudomonadati</taxon>
        <taxon>Pseudomonadota</taxon>
        <taxon>Alphaproteobacteria</taxon>
        <taxon>Acetobacterales</taxon>
        <taxon>Roseomonadaceae</taxon>
        <taxon>Muricoccus</taxon>
    </lineage>
</organism>
<evidence type="ECO:0000256" key="4">
    <source>
        <dbReference type="ARBA" id="ARBA00022741"/>
    </source>
</evidence>
<keyword evidence="8" id="KW-1185">Reference proteome</keyword>
<sequence>MRRAPDPAAPAILAEGLTKRYGDTLAVDSLSFTLPRGETFGLLGGNGAGKSTTIAMLLGLLIPSAGSARVLGHDMARDRFAALARANFSSPYIALPHRLSVRENLAVYGHLYGVAGLGERIAELSEQLSLTDLLDRPAGELSAGQKTRVALAKSLINRPDVLLLDEPTASLDPDTADFVRSWLERYRERSGCAILLASHNMAEVERLCGHVLMLKRGRLVDSGSPADLLARYGRDDLEEVFLDIARDRRAG</sequence>
<evidence type="ECO:0000259" key="6">
    <source>
        <dbReference type="PROSITE" id="PS50893"/>
    </source>
</evidence>
<dbReference type="Gene3D" id="3.40.50.300">
    <property type="entry name" value="P-loop containing nucleotide triphosphate hydrolases"/>
    <property type="match status" value="1"/>
</dbReference>
<evidence type="ECO:0000256" key="3">
    <source>
        <dbReference type="ARBA" id="ARBA00022458"/>
    </source>
</evidence>
<dbReference type="Pfam" id="PF00005">
    <property type="entry name" value="ABC_tran"/>
    <property type="match status" value="1"/>
</dbReference>
<dbReference type="InterPro" id="IPR003439">
    <property type="entry name" value="ABC_transporter-like_ATP-bd"/>
</dbReference>
<feature type="domain" description="ABC transporter" evidence="6">
    <location>
        <begin position="12"/>
        <end position="241"/>
    </location>
</feature>
<evidence type="ECO:0000313" key="8">
    <source>
        <dbReference type="Proteomes" id="UP000580654"/>
    </source>
</evidence>
<keyword evidence="2" id="KW-0813">Transport</keyword>
<dbReference type="AlphaFoldDB" id="A0A840YCQ2"/>
<comment type="similarity">
    <text evidence="1">Belongs to the ABC transporter superfamily.</text>
</comment>
<protein>
    <submittedName>
        <fullName evidence="7">ABC-2 type transport system ATP-binding protein</fullName>
    </submittedName>
</protein>
<dbReference type="InterPro" id="IPR050763">
    <property type="entry name" value="ABC_transporter_ATP-binding"/>
</dbReference>
<dbReference type="PROSITE" id="PS00211">
    <property type="entry name" value="ABC_TRANSPORTER_1"/>
    <property type="match status" value="1"/>
</dbReference>
<evidence type="ECO:0000256" key="1">
    <source>
        <dbReference type="ARBA" id="ARBA00005417"/>
    </source>
</evidence>
<dbReference type="SMART" id="SM00382">
    <property type="entry name" value="AAA"/>
    <property type="match status" value="1"/>
</dbReference>